<proteinExistence type="predicted"/>
<dbReference type="Gene3D" id="1.10.10.10">
    <property type="entry name" value="Winged helix-like DNA-binding domain superfamily/Winged helix DNA-binding domain"/>
    <property type="match status" value="1"/>
</dbReference>
<dbReference type="InterPro" id="IPR046348">
    <property type="entry name" value="SIS_dom_sf"/>
</dbReference>
<protein>
    <submittedName>
        <fullName evidence="6">Transcriptional regulator, RpiR family</fullName>
    </submittedName>
</protein>
<dbReference type="GO" id="GO:0003700">
    <property type="term" value="F:DNA-binding transcription factor activity"/>
    <property type="evidence" value="ECO:0007669"/>
    <property type="project" value="InterPro"/>
</dbReference>
<name>A0A1X7N5I9_9LACT</name>
<evidence type="ECO:0000256" key="2">
    <source>
        <dbReference type="ARBA" id="ARBA00023125"/>
    </source>
</evidence>
<dbReference type="GO" id="GO:0097367">
    <property type="term" value="F:carbohydrate derivative binding"/>
    <property type="evidence" value="ECO:0007669"/>
    <property type="project" value="InterPro"/>
</dbReference>
<dbReference type="AlphaFoldDB" id="A0A1X7N5I9"/>
<dbReference type="Pfam" id="PF01418">
    <property type="entry name" value="HTH_6"/>
    <property type="match status" value="1"/>
</dbReference>
<dbReference type="Proteomes" id="UP000193435">
    <property type="component" value="Unassembled WGS sequence"/>
</dbReference>
<dbReference type="InterPro" id="IPR000281">
    <property type="entry name" value="HTH_RpiR"/>
</dbReference>
<evidence type="ECO:0000256" key="1">
    <source>
        <dbReference type="ARBA" id="ARBA00023015"/>
    </source>
</evidence>
<dbReference type="PANTHER" id="PTHR30514:SF10">
    <property type="entry name" value="MURR_RPIR FAMILY TRANSCRIPTIONAL REGULATOR"/>
    <property type="match status" value="1"/>
</dbReference>
<keyword evidence="7" id="KW-1185">Reference proteome</keyword>
<keyword evidence="3" id="KW-0804">Transcription</keyword>
<keyword evidence="2" id="KW-0238">DNA-binding</keyword>
<dbReference type="PROSITE" id="PS51464">
    <property type="entry name" value="SIS"/>
    <property type="match status" value="1"/>
</dbReference>
<accession>A0A1X7N5I9</accession>
<dbReference type="InterPro" id="IPR047640">
    <property type="entry name" value="RpiR-like"/>
</dbReference>
<keyword evidence="1" id="KW-0805">Transcription regulation</keyword>
<organism evidence="6 7">
    <name type="scientific">Carnobacterium iners</name>
    <dbReference type="NCBI Taxonomy" id="1073423"/>
    <lineage>
        <taxon>Bacteria</taxon>
        <taxon>Bacillati</taxon>
        <taxon>Bacillota</taxon>
        <taxon>Bacilli</taxon>
        <taxon>Lactobacillales</taxon>
        <taxon>Carnobacteriaceae</taxon>
        <taxon>Carnobacterium</taxon>
    </lineage>
</organism>
<dbReference type="InterPro" id="IPR009057">
    <property type="entry name" value="Homeodomain-like_sf"/>
</dbReference>
<dbReference type="EMBL" id="FXBJ01000002">
    <property type="protein sequence ID" value="SMH32585.1"/>
    <property type="molecule type" value="Genomic_DNA"/>
</dbReference>
<dbReference type="STRING" id="1073423.SAMN04488700_1430"/>
<dbReference type="SUPFAM" id="SSF53697">
    <property type="entry name" value="SIS domain"/>
    <property type="match status" value="1"/>
</dbReference>
<evidence type="ECO:0000313" key="6">
    <source>
        <dbReference type="EMBL" id="SMH32585.1"/>
    </source>
</evidence>
<dbReference type="Pfam" id="PF01380">
    <property type="entry name" value="SIS"/>
    <property type="match status" value="1"/>
</dbReference>
<dbReference type="InterPro" id="IPR036388">
    <property type="entry name" value="WH-like_DNA-bd_sf"/>
</dbReference>
<dbReference type="CDD" id="cd05013">
    <property type="entry name" value="SIS_RpiR"/>
    <property type="match status" value="1"/>
</dbReference>
<evidence type="ECO:0000313" key="7">
    <source>
        <dbReference type="Proteomes" id="UP000193435"/>
    </source>
</evidence>
<dbReference type="GO" id="GO:1901135">
    <property type="term" value="P:carbohydrate derivative metabolic process"/>
    <property type="evidence" value="ECO:0007669"/>
    <property type="project" value="InterPro"/>
</dbReference>
<evidence type="ECO:0000259" key="4">
    <source>
        <dbReference type="PROSITE" id="PS51071"/>
    </source>
</evidence>
<dbReference type="PROSITE" id="PS51071">
    <property type="entry name" value="HTH_RPIR"/>
    <property type="match status" value="1"/>
</dbReference>
<sequence length="290" mass="32036">MQSNLLFLIQEQLSELPESEKKIAKKILEDPTAVIQMSASSLAKKADSSSAAVIRFCHSIGLAGFTQLKLNLSADSQSIQEKLYTEIQPDEDLEQIKKKFLLQTHHVFKETNQCLSSKDVSKASSWFNESLIIYTYGLGASHLVAMDLQQKFSRLGKSVFCSQDQHLLATSMSVATKNAVFFAVSNSGGKQEVIALMTIAKNLGIKTISLTKDTNNSLSQIADISLKTANTHEAPLRSGATASLLAQMYAIDLLFYDFATKNYQKTIENLEKSKNAILSLTHYLKIKDSK</sequence>
<gene>
    <name evidence="6" type="ORF">SAMN04488700_1430</name>
</gene>
<dbReference type="PANTHER" id="PTHR30514">
    <property type="entry name" value="GLUCOKINASE"/>
    <property type="match status" value="1"/>
</dbReference>
<dbReference type="OrthoDB" id="370421at2"/>
<feature type="domain" description="SIS" evidence="5">
    <location>
        <begin position="123"/>
        <end position="264"/>
    </location>
</feature>
<dbReference type="SUPFAM" id="SSF46689">
    <property type="entry name" value="Homeodomain-like"/>
    <property type="match status" value="1"/>
</dbReference>
<dbReference type="InterPro" id="IPR035472">
    <property type="entry name" value="RpiR-like_SIS"/>
</dbReference>
<dbReference type="Gene3D" id="3.40.50.10490">
    <property type="entry name" value="Glucose-6-phosphate isomerase like protein, domain 1"/>
    <property type="match status" value="1"/>
</dbReference>
<reference evidence="6 7" key="1">
    <citation type="submission" date="2017-04" db="EMBL/GenBank/DDBJ databases">
        <authorList>
            <person name="Afonso C.L."/>
            <person name="Miller P.J."/>
            <person name="Scott M.A."/>
            <person name="Spackman E."/>
            <person name="Goraichik I."/>
            <person name="Dimitrov K.M."/>
            <person name="Suarez D.L."/>
            <person name="Swayne D.E."/>
        </authorList>
    </citation>
    <scope>NUCLEOTIDE SEQUENCE [LARGE SCALE GENOMIC DNA]</scope>
    <source>
        <strain evidence="6 7">LMG26642</strain>
    </source>
</reference>
<dbReference type="GO" id="GO:0003677">
    <property type="term" value="F:DNA binding"/>
    <property type="evidence" value="ECO:0007669"/>
    <property type="project" value="UniProtKB-KW"/>
</dbReference>
<dbReference type="InterPro" id="IPR001347">
    <property type="entry name" value="SIS_dom"/>
</dbReference>
<dbReference type="RefSeq" id="WP_085559587.1">
    <property type="nucleotide sequence ID" value="NZ_FOAH01000004.1"/>
</dbReference>
<feature type="domain" description="HTH rpiR-type" evidence="4">
    <location>
        <begin position="3"/>
        <end position="79"/>
    </location>
</feature>
<evidence type="ECO:0000256" key="3">
    <source>
        <dbReference type="ARBA" id="ARBA00023163"/>
    </source>
</evidence>
<evidence type="ECO:0000259" key="5">
    <source>
        <dbReference type="PROSITE" id="PS51464"/>
    </source>
</evidence>